<feature type="domain" description="Oxidoreductase N-terminal" evidence="2">
    <location>
        <begin position="1"/>
        <end position="39"/>
    </location>
</feature>
<dbReference type="Gene3D" id="3.40.50.720">
    <property type="entry name" value="NAD(P)-binding Rossmann-like Domain"/>
    <property type="match status" value="1"/>
</dbReference>
<dbReference type="Proteomes" id="UP000245631">
    <property type="component" value="Unassembled WGS sequence"/>
</dbReference>
<proteinExistence type="predicted"/>
<keyword evidence="1" id="KW-0472">Membrane</keyword>
<sequence length="72" mass="7449">MDGGTVARVVRSRRAEFAEGDIVLSHSGWQSFALSVGVGPRKLDPVAAPVTTALGVLCMPCFTAYAGLLTIG</sequence>
<evidence type="ECO:0000256" key="1">
    <source>
        <dbReference type="SAM" id="Phobius"/>
    </source>
</evidence>
<dbReference type="InterPro" id="IPR011032">
    <property type="entry name" value="GroES-like_sf"/>
</dbReference>
<dbReference type="Gene3D" id="3.90.180.10">
    <property type="entry name" value="Medium-chain alcohol dehydrogenases, catalytic domain"/>
    <property type="match status" value="1"/>
</dbReference>
<gene>
    <name evidence="3" type="ORF">C8D77_101443</name>
</gene>
<evidence type="ECO:0000313" key="4">
    <source>
        <dbReference type="Proteomes" id="UP000245631"/>
    </source>
</evidence>
<keyword evidence="1" id="KW-0812">Transmembrane</keyword>
<name>A0A8E2WG07_RHILI</name>
<protein>
    <submittedName>
        <fullName evidence="3">Oxidoreductase family protein</fullName>
    </submittedName>
</protein>
<dbReference type="InterPro" id="IPR041694">
    <property type="entry name" value="ADH_N_2"/>
</dbReference>
<reference evidence="3 4" key="1">
    <citation type="submission" date="2018-05" db="EMBL/GenBank/DDBJ databases">
        <title>Genomic Encyclopedia of Type Strains, Phase IV (KMG-IV): sequencing the most valuable type-strain genomes for metagenomic binning, comparative biology and taxonomic classification.</title>
        <authorList>
            <person name="Goeker M."/>
        </authorList>
    </citation>
    <scope>NUCLEOTIDE SEQUENCE [LARGE SCALE GENOMIC DNA]</scope>
    <source>
        <strain evidence="3 4">DSM 2626</strain>
    </source>
</reference>
<dbReference type="EMBL" id="QGGH01000001">
    <property type="protein sequence ID" value="PWJ93763.1"/>
    <property type="molecule type" value="Genomic_DNA"/>
</dbReference>
<evidence type="ECO:0000313" key="3">
    <source>
        <dbReference type="EMBL" id="PWJ93763.1"/>
    </source>
</evidence>
<accession>A0A8E2WG07</accession>
<comment type="caution">
    <text evidence="3">The sequence shown here is derived from an EMBL/GenBank/DDBJ whole genome shotgun (WGS) entry which is preliminary data.</text>
</comment>
<dbReference type="Pfam" id="PF16884">
    <property type="entry name" value="ADH_N_2"/>
    <property type="match status" value="1"/>
</dbReference>
<evidence type="ECO:0000259" key="2">
    <source>
        <dbReference type="Pfam" id="PF16884"/>
    </source>
</evidence>
<keyword evidence="1" id="KW-1133">Transmembrane helix</keyword>
<feature type="transmembrane region" description="Helical" evidence="1">
    <location>
        <begin position="46"/>
        <end position="71"/>
    </location>
</feature>
<dbReference type="SUPFAM" id="SSF50129">
    <property type="entry name" value="GroES-like"/>
    <property type="match status" value="1"/>
</dbReference>
<organism evidence="3 4">
    <name type="scientific">Rhizobium loti</name>
    <name type="common">Mesorhizobium loti</name>
    <dbReference type="NCBI Taxonomy" id="381"/>
    <lineage>
        <taxon>Bacteria</taxon>
        <taxon>Pseudomonadati</taxon>
        <taxon>Pseudomonadota</taxon>
        <taxon>Alphaproteobacteria</taxon>
        <taxon>Hyphomicrobiales</taxon>
        <taxon>Phyllobacteriaceae</taxon>
        <taxon>Mesorhizobium</taxon>
    </lineage>
</organism>
<dbReference type="AlphaFoldDB" id="A0A8E2WG07"/>